<organism evidence="7 8">
    <name type="scientific">Powellomyces hirtus</name>
    <dbReference type="NCBI Taxonomy" id="109895"/>
    <lineage>
        <taxon>Eukaryota</taxon>
        <taxon>Fungi</taxon>
        <taxon>Fungi incertae sedis</taxon>
        <taxon>Chytridiomycota</taxon>
        <taxon>Chytridiomycota incertae sedis</taxon>
        <taxon>Chytridiomycetes</taxon>
        <taxon>Spizellomycetales</taxon>
        <taxon>Powellomycetaceae</taxon>
        <taxon>Powellomyces</taxon>
    </lineage>
</organism>
<dbReference type="InterPro" id="IPR001487">
    <property type="entry name" value="Bromodomain"/>
</dbReference>
<comment type="caution">
    <text evidence="7">The sequence shown here is derived from an EMBL/GenBank/DDBJ whole genome shotgun (WGS) entry which is preliminary data.</text>
</comment>
<evidence type="ECO:0000313" key="7">
    <source>
        <dbReference type="EMBL" id="TPX56963.1"/>
    </source>
</evidence>
<dbReference type="Proteomes" id="UP000318582">
    <property type="component" value="Unassembled WGS sequence"/>
</dbReference>
<evidence type="ECO:0000259" key="5">
    <source>
        <dbReference type="PROSITE" id="PS50280"/>
    </source>
</evidence>
<feature type="region of interest" description="Disordered" evidence="3">
    <location>
        <begin position="532"/>
        <end position="562"/>
    </location>
</feature>
<accession>A0A507DYV8</accession>
<protein>
    <recommendedName>
        <fullName evidence="9">Bromo domain-containing protein</fullName>
    </recommendedName>
</protein>
<dbReference type="SUPFAM" id="SSF63748">
    <property type="entry name" value="Tudor/PWWP/MBT"/>
    <property type="match status" value="1"/>
</dbReference>
<dbReference type="STRING" id="109895.A0A507DYV8"/>
<dbReference type="Pfam" id="PF00856">
    <property type="entry name" value="SET"/>
    <property type="match status" value="1"/>
</dbReference>
<dbReference type="PROSITE" id="PS50014">
    <property type="entry name" value="BROMODOMAIN_2"/>
    <property type="match status" value="1"/>
</dbReference>
<keyword evidence="8" id="KW-1185">Reference proteome</keyword>
<evidence type="ECO:0008006" key="9">
    <source>
        <dbReference type="Google" id="ProtNLM"/>
    </source>
</evidence>
<dbReference type="InterPro" id="IPR036427">
    <property type="entry name" value="Bromodomain-like_sf"/>
</dbReference>
<feature type="region of interest" description="Disordered" evidence="3">
    <location>
        <begin position="436"/>
        <end position="456"/>
    </location>
</feature>
<dbReference type="PROSITE" id="PS50280">
    <property type="entry name" value="SET"/>
    <property type="match status" value="1"/>
</dbReference>
<sequence length="1274" mass="141771">MMGRVPGSDGEIRPKLSPIATIARRYQLQRAQSSKNYILFHDSEDAGMTANIYVDGKPHLLHSWDEIIQHYVRHTYSGASDHEIREGLAIDCPDPFPFVACCKVVPVGLDDPRVKLRGRKKVVTDRFIRKNEVIGIYEGEVLFEEEQHRSTNILNRLQREWKTFEYESVEKTTYRIDSKAAAQAGIIGTTSNGNMIRYQNSLLVDGDSTTGAFQWATELNDYRLDPFNPLSDETAGPQPNVVYVEVLIMRWPCIFIVATEDIKKGTELLLNYGDYWKNFRAILQDQIIVEKTISDIVEPVRDNLQAIDTHLQRIAAKQSELEATMLGLQKMLQKTENSKLRGPPPASEPLAGSDITQEFAEVALGLQGLRNRTKSVGQVIGPFTKPRTDTGSGGQVYKEVSAIALDEKRKAAWLSNMRAAVLGANDPTLGAADLNKAQKPLDPNSSVAMSEQRPEDERMAIENNTSRDSLQVEFNGNDQTRRLQSEEIQVQEAQAKGVQPQEVQDSDNRDVRDQVQELELREVEALIVQPEEVQGPEEDSSPAAMPLDDTLSTPAPETTTPLATIVWDPPKLISRASPIQRPPKRSSAVFDDTSATPSKRMKKELADQLEISVSAETVADGSILKRLCQKLLLHLVNLPSAGIFSEEIDLEEYPDYLHFVKTPMDFVRIHDNIGQERYSTLEAFVSDVSLVFSNCRAYNREPHEYFKIAEDFDWFFKKHLSEEVVFCRKCSGIVVDNVCSQCHSHLRRSQQSSPEMAYHNVIKRFYPADEGTRVIAPWPENAVYYRATIVHQGSKSEDYGVKFLDGGDTVVRMSIDRILLYPEPVKDKNSRLAKHNKVLALMPAKYAQDAESGRFMLAIVESVNVQDVDVKFEIGLESGTEAIVSVKRENVISIDDDFYGKVWQEQNAKFEDQVEQEKACLKTVAISPAVIPVPSPLRADARKSRRLEASEGRESPGSVSSPHNAKKQRHAEANNGNAEGNGELLNKTGSRIYSAKGIAVAMRRAGQPRQTANVTRICACDISIYSGTTWGVLICCRNAHGCLGTGWYHPECVPPTQSQDPMNYDESQRRRYLKKLDFFCPKCSDHPEDVPPDTKPLSYTPTARANISKDVAPAATAVSIQKMPMTLTAGEPSDRTDADSHDEFDENEYEILPPGGAVWDAEGPVMFPDSDDDANANSDGEQGLNGKLDGAGEPKVTLDGPCLPPADFCSESLIVGSPSTHKDVKFPPRKVHATDLFTFRSNEGILSPTSRSDPAVESKDYAPMTFSHPAMRAV</sequence>
<dbReference type="Gene3D" id="2.170.270.10">
    <property type="entry name" value="SET domain"/>
    <property type="match status" value="1"/>
</dbReference>
<feature type="compositionally biased region" description="Basic and acidic residues" evidence="3">
    <location>
        <begin position="939"/>
        <end position="954"/>
    </location>
</feature>
<feature type="compositionally biased region" description="Low complexity" evidence="3">
    <location>
        <begin position="550"/>
        <end position="562"/>
    </location>
</feature>
<feature type="domain" description="SET" evidence="5">
    <location>
        <begin position="100"/>
        <end position="273"/>
    </location>
</feature>
<dbReference type="EMBL" id="QEAQ01000061">
    <property type="protein sequence ID" value="TPX56963.1"/>
    <property type="molecule type" value="Genomic_DNA"/>
</dbReference>
<dbReference type="Gene3D" id="2.30.30.140">
    <property type="match status" value="1"/>
</dbReference>
<dbReference type="GO" id="GO:0006338">
    <property type="term" value="P:chromatin remodeling"/>
    <property type="evidence" value="ECO:0007669"/>
    <property type="project" value="TreeGrafter"/>
</dbReference>
<dbReference type="SUPFAM" id="SSF47370">
    <property type="entry name" value="Bromodomain"/>
    <property type="match status" value="1"/>
</dbReference>
<dbReference type="InterPro" id="IPR046341">
    <property type="entry name" value="SET_dom_sf"/>
</dbReference>
<feature type="region of interest" description="Disordered" evidence="3">
    <location>
        <begin position="490"/>
        <end position="509"/>
    </location>
</feature>
<dbReference type="PANTHER" id="PTHR22880:SF225">
    <property type="entry name" value="BROMODOMAIN-CONTAINING PROTEIN BET-1-RELATED"/>
    <property type="match status" value="1"/>
</dbReference>
<evidence type="ECO:0000256" key="2">
    <source>
        <dbReference type="PROSITE-ProRule" id="PRU00035"/>
    </source>
</evidence>
<dbReference type="PANTHER" id="PTHR22880">
    <property type="entry name" value="FALZ-RELATED BROMODOMAIN-CONTAINING PROTEINS"/>
    <property type="match status" value="1"/>
</dbReference>
<dbReference type="Gene3D" id="3.30.40.10">
    <property type="entry name" value="Zinc/RING finger domain, C3HC4 (zinc finger)"/>
    <property type="match status" value="1"/>
</dbReference>
<dbReference type="CDD" id="cd08161">
    <property type="entry name" value="SET"/>
    <property type="match status" value="1"/>
</dbReference>
<dbReference type="SUPFAM" id="SSF82199">
    <property type="entry name" value="SET domain"/>
    <property type="match status" value="1"/>
</dbReference>
<dbReference type="CDD" id="cd15489">
    <property type="entry name" value="PHD_SF"/>
    <property type="match status" value="1"/>
</dbReference>
<name>A0A507DYV8_9FUNG</name>
<dbReference type="InterPro" id="IPR002999">
    <property type="entry name" value="Tudor"/>
</dbReference>
<dbReference type="InterPro" id="IPR050935">
    <property type="entry name" value="Bromo_chromatin_reader"/>
</dbReference>
<dbReference type="SMART" id="SM00297">
    <property type="entry name" value="BROMO"/>
    <property type="match status" value="1"/>
</dbReference>
<dbReference type="PRINTS" id="PR00503">
    <property type="entry name" value="BROMODOMAIN"/>
</dbReference>
<evidence type="ECO:0000256" key="3">
    <source>
        <dbReference type="SAM" id="MobiDB-lite"/>
    </source>
</evidence>
<dbReference type="InterPro" id="IPR018359">
    <property type="entry name" value="Bromodomain_CS"/>
</dbReference>
<feature type="region of interest" description="Disordered" evidence="3">
    <location>
        <begin position="937"/>
        <end position="985"/>
    </location>
</feature>
<dbReference type="PROSITE" id="PS50304">
    <property type="entry name" value="TUDOR"/>
    <property type="match status" value="1"/>
</dbReference>
<feature type="region of interest" description="Disordered" evidence="3">
    <location>
        <begin position="574"/>
        <end position="600"/>
    </location>
</feature>
<dbReference type="AlphaFoldDB" id="A0A507DYV8"/>
<proteinExistence type="predicted"/>
<evidence type="ECO:0000256" key="1">
    <source>
        <dbReference type="ARBA" id="ARBA00023117"/>
    </source>
</evidence>
<evidence type="ECO:0000259" key="6">
    <source>
        <dbReference type="PROSITE" id="PS50304"/>
    </source>
</evidence>
<reference evidence="7 8" key="1">
    <citation type="journal article" date="2019" name="Sci. Rep.">
        <title>Comparative genomics of chytrid fungi reveal insights into the obligate biotrophic and pathogenic lifestyle of Synchytrium endobioticum.</title>
        <authorList>
            <person name="van de Vossenberg B.T.L.H."/>
            <person name="Warris S."/>
            <person name="Nguyen H.D.T."/>
            <person name="van Gent-Pelzer M.P.E."/>
            <person name="Joly D.L."/>
            <person name="van de Geest H.C."/>
            <person name="Bonants P.J.M."/>
            <person name="Smith D.S."/>
            <person name="Levesque C.A."/>
            <person name="van der Lee T.A.J."/>
        </authorList>
    </citation>
    <scope>NUCLEOTIDE SEQUENCE [LARGE SCALE GENOMIC DNA]</scope>
    <source>
        <strain evidence="7 8">CBS 809.83</strain>
    </source>
</reference>
<evidence type="ECO:0000259" key="4">
    <source>
        <dbReference type="PROSITE" id="PS50014"/>
    </source>
</evidence>
<keyword evidence="1 2" id="KW-0103">Bromodomain</keyword>
<dbReference type="GO" id="GO:0006355">
    <property type="term" value="P:regulation of DNA-templated transcription"/>
    <property type="evidence" value="ECO:0007669"/>
    <property type="project" value="TreeGrafter"/>
</dbReference>
<gene>
    <name evidence="7" type="ORF">PhCBS80983_g04166</name>
</gene>
<feature type="domain" description="Tudor" evidence="6">
    <location>
        <begin position="767"/>
        <end position="827"/>
    </location>
</feature>
<feature type="compositionally biased region" description="Low complexity" evidence="3">
    <location>
        <begin position="973"/>
        <end position="985"/>
    </location>
</feature>
<dbReference type="CDD" id="cd04369">
    <property type="entry name" value="Bromodomain"/>
    <property type="match status" value="1"/>
</dbReference>
<dbReference type="Pfam" id="PF00439">
    <property type="entry name" value="Bromodomain"/>
    <property type="match status" value="1"/>
</dbReference>
<feature type="domain" description="Bromo" evidence="4">
    <location>
        <begin position="636"/>
        <end position="706"/>
    </location>
</feature>
<dbReference type="GO" id="GO:0005634">
    <property type="term" value="C:nucleus"/>
    <property type="evidence" value="ECO:0007669"/>
    <property type="project" value="TreeGrafter"/>
</dbReference>
<feature type="region of interest" description="Disordered" evidence="3">
    <location>
        <begin position="1167"/>
        <end position="1195"/>
    </location>
</feature>
<dbReference type="Gene3D" id="1.20.920.10">
    <property type="entry name" value="Bromodomain-like"/>
    <property type="match status" value="1"/>
</dbReference>
<dbReference type="InterPro" id="IPR013083">
    <property type="entry name" value="Znf_RING/FYVE/PHD"/>
</dbReference>
<dbReference type="PROSITE" id="PS00633">
    <property type="entry name" value="BROMODOMAIN_1"/>
    <property type="match status" value="1"/>
</dbReference>
<dbReference type="InterPro" id="IPR001214">
    <property type="entry name" value="SET_dom"/>
</dbReference>
<evidence type="ECO:0000313" key="8">
    <source>
        <dbReference type="Proteomes" id="UP000318582"/>
    </source>
</evidence>
<dbReference type="GO" id="GO:0000785">
    <property type="term" value="C:chromatin"/>
    <property type="evidence" value="ECO:0007669"/>
    <property type="project" value="TreeGrafter"/>
</dbReference>